<feature type="coiled-coil region" evidence="1">
    <location>
        <begin position="17"/>
        <end position="44"/>
    </location>
</feature>
<sequence length="177" mass="20551">MDKHIEKIQKYLHNGRAEDMDNRIERLRKYIDEILLNMKDTEERRCAYLHLYGVSQACAMIALKRNQNVELATMAGMLHDLHSYKTMNTENHAEKGAVLARQILEELSLTTEDETDLICSAILNHSSKAITHSSFDEVLKDADVLQHCLYNTLFPVMEHEKCRYQKLLTEFGILQNL</sequence>
<dbReference type="PROSITE" id="PS51831">
    <property type="entry name" value="HD"/>
    <property type="match status" value="1"/>
</dbReference>
<gene>
    <name evidence="3" type="ORF">bsdtw1_01522</name>
</gene>
<dbReference type="InterPro" id="IPR006674">
    <property type="entry name" value="HD_domain"/>
</dbReference>
<dbReference type="Gene3D" id="1.10.3210.10">
    <property type="entry name" value="Hypothetical protein af1432"/>
    <property type="match status" value="1"/>
</dbReference>
<dbReference type="Pfam" id="PF01966">
    <property type="entry name" value="HD"/>
    <property type="match status" value="1"/>
</dbReference>
<evidence type="ECO:0000256" key="1">
    <source>
        <dbReference type="SAM" id="Coils"/>
    </source>
</evidence>
<accession>A0A6V8SFS2</accession>
<dbReference type="RefSeq" id="WP_183276945.1">
    <property type="nucleotide sequence ID" value="NZ_BLZR01000001.1"/>
</dbReference>
<keyword evidence="1" id="KW-0175">Coiled coil</keyword>
<evidence type="ECO:0000259" key="2">
    <source>
        <dbReference type="PROSITE" id="PS51831"/>
    </source>
</evidence>
<proteinExistence type="predicted"/>
<reference evidence="3 4" key="1">
    <citation type="submission" date="2020-07" db="EMBL/GenBank/DDBJ databases">
        <title>A new beta-1,3-glucan-decomposing anaerobic bacterium isolated from anoxic soil subjected to biological soil disinfestation.</title>
        <authorList>
            <person name="Ueki A."/>
            <person name="Tonouchi A."/>
        </authorList>
    </citation>
    <scope>NUCLEOTIDE SEQUENCE [LARGE SCALE GENOMIC DNA]</scope>
    <source>
        <strain evidence="3 4">TW1</strain>
    </source>
</reference>
<comment type="caution">
    <text evidence="3">The sequence shown here is derived from an EMBL/GenBank/DDBJ whole genome shotgun (WGS) entry which is preliminary data.</text>
</comment>
<name>A0A6V8SFS2_9CLOT</name>
<protein>
    <recommendedName>
        <fullName evidence="2">HD domain-containing protein</fullName>
    </recommendedName>
</protein>
<evidence type="ECO:0000313" key="4">
    <source>
        <dbReference type="Proteomes" id="UP000580568"/>
    </source>
</evidence>
<evidence type="ECO:0000313" key="3">
    <source>
        <dbReference type="EMBL" id="GFP75442.1"/>
    </source>
</evidence>
<dbReference type="Proteomes" id="UP000580568">
    <property type="component" value="Unassembled WGS sequence"/>
</dbReference>
<dbReference type="SUPFAM" id="SSF109604">
    <property type="entry name" value="HD-domain/PDEase-like"/>
    <property type="match status" value="1"/>
</dbReference>
<organism evidence="3 4">
    <name type="scientific">Clostridium fungisolvens</name>
    <dbReference type="NCBI Taxonomy" id="1604897"/>
    <lineage>
        <taxon>Bacteria</taxon>
        <taxon>Bacillati</taxon>
        <taxon>Bacillota</taxon>
        <taxon>Clostridia</taxon>
        <taxon>Eubacteriales</taxon>
        <taxon>Clostridiaceae</taxon>
        <taxon>Clostridium</taxon>
    </lineage>
</organism>
<dbReference type="AlphaFoldDB" id="A0A6V8SFS2"/>
<keyword evidence="4" id="KW-1185">Reference proteome</keyword>
<dbReference type="EMBL" id="BLZR01000001">
    <property type="protein sequence ID" value="GFP75442.1"/>
    <property type="molecule type" value="Genomic_DNA"/>
</dbReference>
<feature type="domain" description="HD" evidence="2">
    <location>
        <begin position="47"/>
        <end position="148"/>
    </location>
</feature>